<dbReference type="GO" id="GO:0003908">
    <property type="term" value="F:methylated-DNA-[protein]-cysteine S-methyltransferase activity"/>
    <property type="evidence" value="ECO:0007669"/>
    <property type="project" value="InterPro"/>
</dbReference>
<feature type="region of interest" description="Disordered" evidence="1">
    <location>
        <begin position="399"/>
        <end position="433"/>
    </location>
</feature>
<dbReference type="KEGG" id="tad:TRIADDRAFT_57001"/>
<name>B3RX54_TRIAD</name>
<evidence type="ECO:0000313" key="4">
    <source>
        <dbReference type="Proteomes" id="UP000009022"/>
    </source>
</evidence>
<keyword evidence="4" id="KW-1185">Reference proteome</keyword>
<dbReference type="eggNOG" id="KOG0783">
    <property type="taxonomic scope" value="Eukaryota"/>
</dbReference>
<dbReference type="InParanoid" id="B3RX54"/>
<reference evidence="3 4" key="1">
    <citation type="journal article" date="2008" name="Nature">
        <title>The Trichoplax genome and the nature of placozoans.</title>
        <authorList>
            <person name="Srivastava M."/>
            <person name="Begovic E."/>
            <person name="Chapman J."/>
            <person name="Putnam N.H."/>
            <person name="Hellsten U."/>
            <person name="Kawashima T."/>
            <person name="Kuo A."/>
            <person name="Mitros T."/>
            <person name="Salamov A."/>
            <person name="Carpenter M.L."/>
            <person name="Signorovitch A.Y."/>
            <person name="Moreno M.A."/>
            <person name="Kamm K."/>
            <person name="Grimwood J."/>
            <person name="Schmutz J."/>
            <person name="Shapiro H."/>
            <person name="Grigoriev I.V."/>
            <person name="Buss L.W."/>
            <person name="Schierwater B."/>
            <person name="Dellaporta S.L."/>
            <person name="Rokhsar D.S."/>
        </authorList>
    </citation>
    <scope>NUCLEOTIDE SEQUENCE [LARGE SCALE GENOMIC DNA]</scope>
    <source>
        <strain evidence="3 4">Grell-BS-1999</strain>
    </source>
</reference>
<dbReference type="SMART" id="SM00225">
    <property type="entry name" value="BTB"/>
    <property type="match status" value="1"/>
</dbReference>
<dbReference type="SUPFAM" id="SSF54695">
    <property type="entry name" value="POZ domain"/>
    <property type="match status" value="1"/>
</dbReference>
<sequence>MPSSLSLTEICVRLNSEVIHYLDLKRVPLVHHAKQVAMDDKGSNFAVLQWDAYQGMNNRASKSESKLNADMAKLLQTASLNDHIHDIIIKVDGLVIPCHRFVLCSRSIAFAEILGKGAVDEATMGIYQIDDMSYDVAINLLQFIYTRDCILLQRNTAYSRQKMQDLETSNSKLPLTDIELSRKKMEHEQASTTANYEKTKYGYIPVNVKELRRAAKHYKIPGLRESQESSDFTLESNDGETFCCHKCMFIHRSESNDAEFLSNIVVAADYLLLSDLKQICEWRLSKLITLKTVITFTDFSLTYNAKLLNDACIEFICINLGYLLEGRIFDNVTLSVLENVSDMYKTKITGILSRTVSFQSSHIDYTSASNDGASFVTLESNSNVEPLKDDLPKSTVAAKSLHTSTPTKDIHKTLPSSSGACSKIDDNTHSSASVEDSIMSDILAYDLSDILDTSDTLLLPAINQQATNEEASFTTTISKNNENTNSNSVSQSNKKKKKRSQKMRKAELLKVGTAATVTAEPPKNTPPLSKSQPTVNTNASSRVKKWNSSQSANSNSLLSIMAEEEEVARKQQACYHFQWIRLAVLYLNLSANNTTYNEAIKWGVAQDVKKKSNRQRNISTSSNISLSSNETEMLASSSSKCPWGNVKQSASFSLGDVMKQEEVARLDGRGSNNRKVQSSSSSSKTMPSKGTSRFLDIVSSQAEENYISFRRGKKSLSSIQLEEKAMSELLHEYGGRYNPEEYIIVEYERPEVSLNPSWFRK</sequence>
<dbReference type="CDD" id="cd18500">
    <property type="entry name" value="BACK_IBtk"/>
    <property type="match status" value="1"/>
</dbReference>
<dbReference type="PhylomeDB" id="B3RX54"/>
<dbReference type="OMA" id="MEHEQAS"/>
<dbReference type="OrthoDB" id="10072075at2759"/>
<dbReference type="RefSeq" id="XP_002113136.1">
    <property type="nucleotide sequence ID" value="XM_002113100.1"/>
</dbReference>
<evidence type="ECO:0000313" key="3">
    <source>
        <dbReference type="EMBL" id="EDV25246.1"/>
    </source>
</evidence>
<dbReference type="AlphaFoldDB" id="B3RX54"/>
<feature type="domain" description="BTB" evidence="2">
    <location>
        <begin position="85"/>
        <end position="153"/>
    </location>
</feature>
<dbReference type="EMBL" id="DS985245">
    <property type="protein sequence ID" value="EDV25246.1"/>
    <property type="molecule type" value="Genomic_DNA"/>
</dbReference>
<dbReference type="Proteomes" id="UP000009022">
    <property type="component" value="Unassembled WGS sequence"/>
</dbReference>
<gene>
    <name evidence="3" type="ORF">TRIADDRAFT_57001</name>
</gene>
<dbReference type="Gene3D" id="3.30.710.10">
    <property type="entry name" value="Potassium Channel Kv1.1, Chain A"/>
    <property type="match status" value="2"/>
</dbReference>
<dbReference type="PANTHER" id="PTHR24413">
    <property type="entry name" value="SPECKLE-TYPE POZ PROTEIN"/>
    <property type="match status" value="1"/>
</dbReference>
<organism evidence="3 4">
    <name type="scientific">Trichoplax adhaerens</name>
    <name type="common">Trichoplax reptans</name>
    <dbReference type="NCBI Taxonomy" id="10228"/>
    <lineage>
        <taxon>Eukaryota</taxon>
        <taxon>Metazoa</taxon>
        <taxon>Placozoa</taxon>
        <taxon>Uniplacotomia</taxon>
        <taxon>Trichoplacea</taxon>
        <taxon>Trichoplacidae</taxon>
        <taxon>Trichoplax</taxon>
    </lineage>
</organism>
<dbReference type="InterPro" id="IPR000210">
    <property type="entry name" value="BTB/POZ_dom"/>
</dbReference>
<dbReference type="PROSITE" id="PS50097">
    <property type="entry name" value="BTB"/>
    <property type="match status" value="1"/>
</dbReference>
<feature type="region of interest" description="Disordered" evidence="1">
    <location>
        <begin position="477"/>
        <end position="548"/>
    </location>
</feature>
<feature type="compositionally biased region" description="Basic residues" evidence="1">
    <location>
        <begin position="493"/>
        <end position="503"/>
    </location>
</feature>
<dbReference type="GeneID" id="6754349"/>
<feature type="region of interest" description="Disordered" evidence="1">
    <location>
        <begin position="663"/>
        <end position="692"/>
    </location>
</feature>
<protein>
    <recommendedName>
        <fullName evidence="2">BTB domain-containing protein</fullName>
    </recommendedName>
</protein>
<accession>B3RX54</accession>
<dbReference type="CTD" id="6754349"/>
<evidence type="ECO:0000256" key="1">
    <source>
        <dbReference type="SAM" id="MobiDB-lite"/>
    </source>
</evidence>
<proteinExistence type="predicted"/>
<dbReference type="InterPro" id="IPR001497">
    <property type="entry name" value="MethylDNA_cys_MeTrfase_AS"/>
</dbReference>
<evidence type="ECO:0000259" key="2">
    <source>
        <dbReference type="PROSITE" id="PS50097"/>
    </source>
</evidence>
<feature type="compositionally biased region" description="Low complexity" evidence="1">
    <location>
        <begin position="478"/>
        <end position="492"/>
    </location>
</feature>
<feature type="compositionally biased region" description="Polar residues" evidence="1">
    <location>
        <begin position="526"/>
        <end position="541"/>
    </location>
</feature>
<dbReference type="PROSITE" id="PS00374">
    <property type="entry name" value="MGMT"/>
    <property type="match status" value="1"/>
</dbReference>
<dbReference type="HOGENOM" id="CLU_366528_0_0_1"/>
<dbReference type="Pfam" id="PF00651">
    <property type="entry name" value="BTB"/>
    <property type="match status" value="1"/>
</dbReference>
<dbReference type="GO" id="GO:0006281">
    <property type="term" value="P:DNA repair"/>
    <property type="evidence" value="ECO:0007669"/>
    <property type="project" value="InterPro"/>
</dbReference>
<dbReference type="STRING" id="10228.B3RX54"/>
<dbReference type="InterPro" id="IPR011333">
    <property type="entry name" value="SKP1/BTB/POZ_sf"/>
</dbReference>